<evidence type="ECO:0000313" key="3">
    <source>
        <dbReference type="Proteomes" id="UP000682733"/>
    </source>
</evidence>
<dbReference type="AlphaFoldDB" id="A0A8S2VZG0"/>
<name>A0A8S2VZG0_9BILA</name>
<dbReference type="Proteomes" id="UP000682733">
    <property type="component" value="Unassembled WGS sequence"/>
</dbReference>
<dbReference type="Proteomes" id="UP000677228">
    <property type="component" value="Unassembled WGS sequence"/>
</dbReference>
<sequence>MGHALDILLYLYDFCSNEDKERVEKCLAALRLTLLQSDEMKNTSNLNSNQYITSILSCYCILTYKNLNKLNEKEVSQILKLRMLIGNNSKLSKLLPSSLYMKMMITLFDLNSTIENVIDKNVRILNDYVENSKGAWKKDGNMNIYIKDCYSFIH</sequence>
<dbReference type="EMBL" id="CAJNOK010050689">
    <property type="protein sequence ID" value="CAF1601377.1"/>
    <property type="molecule type" value="Genomic_DNA"/>
</dbReference>
<proteinExistence type="predicted"/>
<evidence type="ECO:0000313" key="2">
    <source>
        <dbReference type="EMBL" id="CAF4409928.1"/>
    </source>
</evidence>
<accession>A0A8S2VZG0</accession>
<dbReference type="EMBL" id="CAJOBA010074468">
    <property type="protein sequence ID" value="CAF4409928.1"/>
    <property type="molecule type" value="Genomic_DNA"/>
</dbReference>
<evidence type="ECO:0000313" key="1">
    <source>
        <dbReference type="EMBL" id="CAF1601377.1"/>
    </source>
</evidence>
<reference evidence="2" key="1">
    <citation type="submission" date="2021-02" db="EMBL/GenBank/DDBJ databases">
        <authorList>
            <person name="Nowell W R."/>
        </authorList>
    </citation>
    <scope>NUCLEOTIDE SEQUENCE</scope>
</reference>
<comment type="caution">
    <text evidence="2">The sequence shown here is derived from an EMBL/GenBank/DDBJ whole genome shotgun (WGS) entry which is preliminary data.</text>
</comment>
<organism evidence="2 3">
    <name type="scientific">Didymodactylos carnosus</name>
    <dbReference type="NCBI Taxonomy" id="1234261"/>
    <lineage>
        <taxon>Eukaryota</taxon>
        <taxon>Metazoa</taxon>
        <taxon>Spiralia</taxon>
        <taxon>Gnathifera</taxon>
        <taxon>Rotifera</taxon>
        <taxon>Eurotatoria</taxon>
        <taxon>Bdelloidea</taxon>
        <taxon>Philodinida</taxon>
        <taxon>Philodinidae</taxon>
        <taxon>Didymodactylos</taxon>
    </lineage>
</organism>
<protein>
    <submittedName>
        <fullName evidence="2">Uncharacterized protein</fullName>
    </submittedName>
</protein>
<gene>
    <name evidence="1" type="ORF">OVA965_LOCUS42115</name>
    <name evidence="2" type="ORF">TMI583_LOCUS43924</name>
</gene>